<dbReference type="GO" id="GO:0003824">
    <property type="term" value="F:catalytic activity"/>
    <property type="evidence" value="ECO:0007669"/>
    <property type="project" value="UniProtKB-ARBA"/>
</dbReference>
<sequence length="279" mass="30029">MNTIFLLVHGAWHSSAHFAETQRELAARGATSLALDLPGHGFAAPHPTGYLTPGQPGLDTEKSALATVTMRDNADAIVQALQGLRRYNQVVLVSHSAGGGPASLAAELAPHLIDRQVYLSAFVPAARPTFHDYLSTPEQASNKGGGLTIGDPAELGAFRINPLSPDPDYIERLRIAYYQDVPAEYFARWHLSLSPDLPLAVAVEPITLSREAWGRIPRHFIRLSEDQALTPAVQDLMITEADQAMPANPFTVHTLPGSHSPFAARPAALAQTLLTTTVQ</sequence>
<evidence type="ECO:0000313" key="2">
    <source>
        <dbReference type="EMBL" id="MBB4680141.1"/>
    </source>
</evidence>
<dbReference type="Proteomes" id="UP000533598">
    <property type="component" value="Unassembled WGS sequence"/>
</dbReference>
<reference evidence="2 3" key="1">
    <citation type="submission" date="2020-08" db="EMBL/GenBank/DDBJ databases">
        <title>Sequencing the genomes of 1000 actinobacteria strains.</title>
        <authorList>
            <person name="Klenk H.-P."/>
        </authorList>
    </citation>
    <scope>NUCLEOTIDE SEQUENCE [LARGE SCALE GENOMIC DNA]</scope>
    <source>
        <strain evidence="2 3">DSM 44230</strain>
    </source>
</reference>
<keyword evidence="3" id="KW-1185">Reference proteome</keyword>
<dbReference type="Gene3D" id="3.40.50.1820">
    <property type="entry name" value="alpha/beta hydrolase"/>
    <property type="match status" value="1"/>
</dbReference>
<protein>
    <submittedName>
        <fullName evidence="2">Pimeloyl-ACP methyl ester carboxylesterase</fullName>
    </submittedName>
</protein>
<dbReference type="PANTHER" id="PTHR37017">
    <property type="entry name" value="AB HYDROLASE-1 DOMAIN-CONTAINING PROTEIN-RELATED"/>
    <property type="match status" value="1"/>
</dbReference>
<organism evidence="2 3">
    <name type="scientific">Crossiella cryophila</name>
    <dbReference type="NCBI Taxonomy" id="43355"/>
    <lineage>
        <taxon>Bacteria</taxon>
        <taxon>Bacillati</taxon>
        <taxon>Actinomycetota</taxon>
        <taxon>Actinomycetes</taxon>
        <taxon>Pseudonocardiales</taxon>
        <taxon>Pseudonocardiaceae</taxon>
        <taxon>Crossiella</taxon>
    </lineage>
</organism>
<dbReference type="RefSeq" id="WP_312988425.1">
    <property type="nucleotide sequence ID" value="NZ_BAAAUI010000020.1"/>
</dbReference>
<name>A0A7W7CFA2_9PSEU</name>
<dbReference type="SUPFAM" id="SSF53474">
    <property type="entry name" value="alpha/beta-Hydrolases"/>
    <property type="match status" value="1"/>
</dbReference>
<dbReference type="PANTHER" id="PTHR37017:SF11">
    <property type="entry name" value="ESTERASE_LIPASE_THIOESTERASE DOMAIN-CONTAINING PROTEIN"/>
    <property type="match status" value="1"/>
</dbReference>
<evidence type="ECO:0000313" key="3">
    <source>
        <dbReference type="Proteomes" id="UP000533598"/>
    </source>
</evidence>
<comment type="caution">
    <text evidence="2">The sequence shown here is derived from an EMBL/GenBank/DDBJ whole genome shotgun (WGS) entry which is preliminary data.</text>
</comment>
<dbReference type="Pfam" id="PF12697">
    <property type="entry name" value="Abhydrolase_6"/>
    <property type="match status" value="1"/>
</dbReference>
<dbReference type="InterPro" id="IPR052897">
    <property type="entry name" value="Sec-Metab_Biosynth_Hydrolase"/>
</dbReference>
<accession>A0A7W7CFA2</accession>
<dbReference type="InterPro" id="IPR029058">
    <property type="entry name" value="AB_hydrolase_fold"/>
</dbReference>
<dbReference type="AlphaFoldDB" id="A0A7W7CFA2"/>
<dbReference type="EMBL" id="JACHMH010000001">
    <property type="protein sequence ID" value="MBB4680141.1"/>
    <property type="molecule type" value="Genomic_DNA"/>
</dbReference>
<gene>
    <name evidence="2" type="ORF">HNR67_006259</name>
</gene>
<feature type="domain" description="AB hydrolase-1" evidence="1">
    <location>
        <begin position="5"/>
        <end position="271"/>
    </location>
</feature>
<proteinExistence type="predicted"/>
<evidence type="ECO:0000259" key="1">
    <source>
        <dbReference type="Pfam" id="PF12697"/>
    </source>
</evidence>
<dbReference type="InterPro" id="IPR000073">
    <property type="entry name" value="AB_hydrolase_1"/>
</dbReference>